<gene>
    <name evidence="2" type="ORF">XYLVIOL_LOCUS1975</name>
</gene>
<dbReference type="PANTHER" id="PTHR15925:SF2">
    <property type="entry name" value="SMALL RIBOSOMAL SUBUNIT PROTEIN MS23"/>
    <property type="match status" value="1"/>
</dbReference>
<reference evidence="2 3" key="1">
    <citation type="submission" date="2024-08" db="EMBL/GenBank/DDBJ databases">
        <authorList>
            <person name="Will J Nash"/>
            <person name="Angela Man"/>
            <person name="Seanna McTaggart"/>
            <person name="Kendall Baker"/>
            <person name="Tom Barker"/>
            <person name="Leah Catchpole"/>
            <person name="Alex Durrant"/>
            <person name="Karim Gharbi"/>
            <person name="Naomi Irish"/>
            <person name="Gemy Kaithakottil"/>
            <person name="Debby Ku"/>
            <person name="Aaliyah Providence"/>
            <person name="Felix Shaw"/>
            <person name="David Swarbreck"/>
            <person name="Chris Watkins"/>
            <person name="Ann M. McCartney"/>
            <person name="Giulio Formenti"/>
            <person name="Alice Mouton"/>
            <person name="Noel Vella"/>
            <person name="Bjorn M von Reumont"/>
            <person name="Adriana Vella"/>
            <person name="Wilfried Haerty"/>
        </authorList>
    </citation>
    <scope>NUCLEOTIDE SEQUENCE [LARGE SCALE GENOMIC DNA]</scope>
</reference>
<dbReference type="EMBL" id="CAXAJV020001286">
    <property type="protein sequence ID" value="CAL7936066.1"/>
    <property type="molecule type" value="Genomic_DNA"/>
</dbReference>
<dbReference type="InterPro" id="IPR019520">
    <property type="entry name" value="Ribosomal_mS23_met"/>
</dbReference>
<keyword evidence="3" id="KW-1185">Reference proteome</keyword>
<sequence>MAQARAERIGSIFTRLTSLIQRGAMKKENIPIWYDVYKAFPPKCSPEFGRKLPNNEIRPIFYAEDSIRAKLHTDIPLPVLNLKSHKVSHTQIFLNLYESFLEAGATDEEAYKKALDKYKMIFNQHKFKKTKPARTLQSALLNEPLHTSTETEQTET</sequence>
<proteinExistence type="predicted"/>
<dbReference type="InterPro" id="IPR023611">
    <property type="entry name" value="mS23_dom_met"/>
</dbReference>
<accession>A0ABP1N6Z6</accession>
<evidence type="ECO:0000259" key="1">
    <source>
        <dbReference type="Pfam" id="PF10484"/>
    </source>
</evidence>
<evidence type="ECO:0000313" key="3">
    <source>
        <dbReference type="Proteomes" id="UP001642520"/>
    </source>
</evidence>
<name>A0ABP1N6Z6_XYLVO</name>
<protein>
    <recommendedName>
        <fullName evidence="1">Small ribosomal subunit protein mS23 conserved domain-containing protein</fullName>
    </recommendedName>
</protein>
<dbReference type="PANTHER" id="PTHR15925">
    <property type="entry name" value="MITOCHONDRIAL RIBOSOMAL PROTEIN S23"/>
    <property type="match status" value="1"/>
</dbReference>
<dbReference type="Proteomes" id="UP001642520">
    <property type="component" value="Unassembled WGS sequence"/>
</dbReference>
<organism evidence="2 3">
    <name type="scientific">Xylocopa violacea</name>
    <name type="common">Violet carpenter bee</name>
    <name type="synonym">Apis violacea</name>
    <dbReference type="NCBI Taxonomy" id="135666"/>
    <lineage>
        <taxon>Eukaryota</taxon>
        <taxon>Metazoa</taxon>
        <taxon>Ecdysozoa</taxon>
        <taxon>Arthropoda</taxon>
        <taxon>Hexapoda</taxon>
        <taxon>Insecta</taxon>
        <taxon>Pterygota</taxon>
        <taxon>Neoptera</taxon>
        <taxon>Endopterygota</taxon>
        <taxon>Hymenoptera</taxon>
        <taxon>Apocrita</taxon>
        <taxon>Aculeata</taxon>
        <taxon>Apoidea</taxon>
        <taxon>Anthophila</taxon>
        <taxon>Apidae</taxon>
        <taxon>Xylocopa</taxon>
        <taxon>Xylocopa</taxon>
    </lineage>
</organism>
<dbReference type="Pfam" id="PF10484">
    <property type="entry name" value="MRP-S23"/>
    <property type="match status" value="1"/>
</dbReference>
<feature type="domain" description="Small ribosomal subunit protein mS23 conserved" evidence="1">
    <location>
        <begin position="2"/>
        <end position="118"/>
    </location>
</feature>
<comment type="caution">
    <text evidence="2">The sequence shown here is derived from an EMBL/GenBank/DDBJ whole genome shotgun (WGS) entry which is preliminary data.</text>
</comment>
<evidence type="ECO:0000313" key="2">
    <source>
        <dbReference type="EMBL" id="CAL7936066.1"/>
    </source>
</evidence>